<comment type="caution">
    <text evidence="2">The sequence shown here is derived from an EMBL/GenBank/DDBJ whole genome shotgun (WGS) entry which is preliminary data.</text>
</comment>
<accession>A0ABQ2NLR9</accession>
<proteinExistence type="predicted"/>
<dbReference type="InterPro" id="IPR017208">
    <property type="entry name" value="UCP037442_abhydr"/>
</dbReference>
<dbReference type="GO" id="GO:0016787">
    <property type="term" value="F:hydrolase activity"/>
    <property type="evidence" value="ECO:0007669"/>
    <property type="project" value="UniProtKB-KW"/>
</dbReference>
<evidence type="ECO:0000259" key="1">
    <source>
        <dbReference type="Pfam" id="PF12146"/>
    </source>
</evidence>
<dbReference type="RefSeq" id="WP_188617704.1">
    <property type="nucleotide sequence ID" value="NZ_BMLV01000003.1"/>
</dbReference>
<dbReference type="InterPro" id="IPR029058">
    <property type="entry name" value="AB_hydrolase_fold"/>
</dbReference>
<keyword evidence="2" id="KW-0378">Hydrolase</keyword>
<dbReference type="SUPFAM" id="SSF53474">
    <property type="entry name" value="alpha/beta-Hydrolases"/>
    <property type="match status" value="1"/>
</dbReference>
<organism evidence="2 3">
    <name type="scientific">Cloacibacterium rupense</name>
    <dbReference type="NCBI Taxonomy" id="517423"/>
    <lineage>
        <taxon>Bacteria</taxon>
        <taxon>Pseudomonadati</taxon>
        <taxon>Bacteroidota</taxon>
        <taxon>Flavobacteriia</taxon>
        <taxon>Flavobacteriales</taxon>
        <taxon>Weeksellaceae</taxon>
    </lineage>
</organism>
<sequence length="279" mass="32405">MEIIQLKTADQYDITITLFEPKNSVQKLLLVNSATGVKQQTYYDFAQYFADNGYTVITYDYRGISLSKPQKMKGFEASMRIWGNTDYKTVTDFIQQKYAHYRKFVVGHSVGALILGMNPDSEIFEKCCFVATQNTYFGHLKTKVKFLGLLGFGLYQPIITQLKGYFETQLVNLGESLPKGVSDDWRTLIIHKKSINKLLEKTPDYSKNLTQEVLYLNMEDDEWITDKGMKLLMNTTYSNMKTTYRTIEVSESTGEPIGHINFFRARHFQLWKIVLDWFL</sequence>
<evidence type="ECO:0000313" key="3">
    <source>
        <dbReference type="Proteomes" id="UP000620064"/>
    </source>
</evidence>
<reference evidence="3" key="1">
    <citation type="journal article" date="2019" name="Int. J. Syst. Evol. Microbiol.">
        <title>The Global Catalogue of Microorganisms (GCM) 10K type strain sequencing project: providing services to taxonomists for standard genome sequencing and annotation.</title>
        <authorList>
            <consortium name="The Broad Institute Genomics Platform"/>
            <consortium name="The Broad Institute Genome Sequencing Center for Infectious Disease"/>
            <person name="Wu L."/>
            <person name="Ma J."/>
        </authorList>
    </citation>
    <scope>NUCLEOTIDE SEQUENCE [LARGE SCALE GENOMIC DNA]</scope>
    <source>
        <strain evidence="3">CGMCC 1.7656</strain>
    </source>
</reference>
<protein>
    <submittedName>
        <fullName evidence="2">Alpha/beta hydrolase</fullName>
    </submittedName>
</protein>
<dbReference type="Gene3D" id="3.40.50.1820">
    <property type="entry name" value="alpha/beta hydrolase"/>
    <property type="match status" value="1"/>
</dbReference>
<dbReference type="Proteomes" id="UP000620064">
    <property type="component" value="Unassembled WGS sequence"/>
</dbReference>
<feature type="domain" description="Serine aminopeptidase S33" evidence="1">
    <location>
        <begin position="38"/>
        <end position="114"/>
    </location>
</feature>
<dbReference type="InterPro" id="IPR022742">
    <property type="entry name" value="Hydrolase_4"/>
</dbReference>
<dbReference type="EMBL" id="BMLV01000003">
    <property type="protein sequence ID" value="GGP04506.1"/>
    <property type="molecule type" value="Genomic_DNA"/>
</dbReference>
<evidence type="ECO:0000313" key="2">
    <source>
        <dbReference type="EMBL" id="GGP04506.1"/>
    </source>
</evidence>
<name>A0ABQ2NLR9_9FLAO</name>
<dbReference type="PIRSF" id="PIRSF037442">
    <property type="entry name" value="UCP037442_abhydr"/>
    <property type="match status" value="1"/>
</dbReference>
<keyword evidence="3" id="KW-1185">Reference proteome</keyword>
<dbReference type="Pfam" id="PF12146">
    <property type="entry name" value="Hydrolase_4"/>
    <property type="match status" value="1"/>
</dbReference>
<gene>
    <name evidence="2" type="ORF">GCM10010992_17230</name>
</gene>